<reference evidence="1" key="1">
    <citation type="submission" date="2020-02" db="EMBL/GenBank/DDBJ databases">
        <authorList>
            <person name="Meier V. D."/>
        </authorList>
    </citation>
    <scope>NUCLEOTIDE SEQUENCE</scope>
    <source>
        <strain evidence="1">AVDCRST_MAG44</strain>
    </source>
</reference>
<dbReference type="Gene3D" id="3.30.450.40">
    <property type="match status" value="1"/>
</dbReference>
<proteinExistence type="predicted"/>
<sequence>MTSVDELRADSAAPARMNESIGYQPGAYLLELSLDWIVLRASQNIHQLLGHSYHMAVDEPLGRFVHSQALHDLRNLFSRLSGTTGVARAYRVRLTDDQDLVDVAFQLSDGRVLLEAVPCAEGHYGEAFGTVGGLISGLANSSGQALLDGAARRMRALTGYDRVTLFSGSAQAESSRGAFPTAAAPETPLPAFVGDCERESVPVFPRDRPDSSVIGALLRAPDRDASARLRAEGVRATLSVPLTGNDMPGLFRCDSRVPRKPSFELHAAADLFAQLFALRLEVDRLRNG</sequence>
<dbReference type="CDD" id="cd00130">
    <property type="entry name" value="PAS"/>
    <property type="match status" value="1"/>
</dbReference>
<dbReference type="InterPro" id="IPR000014">
    <property type="entry name" value="PAS"/>
</dbReference>
<gene>
    <name evidence="1" type="ORF">AVDCRST_MAG44-1000</name>
</gene>
<dbReference type="InterPro" id="IPR029016">
    <property type="entry name" value="GAF-like_dom_sf"/>
</dbReference>
<evidence type="ECO:0000313" key="1">
    <source>
        <dbReference type="EMBL" id="CAA9505752.1"/>
    </source>
</evidence>
<dbReference type="EMBL" id="CADCVY010000072">
    <property type="protein sequence ID" value="CAA9505752.1"/>
    <property type="molecule type" value="Genomic_DNA"/>
</dbReference>
<accession>A0A6J4SUI2</accession>
<organism evidence="1">
    <name type="scientific">uncultured Sphingomonas sp</name>
    <dbReference type="NCBI Taxonomy" id="158754"/>
    <lineage>
        <taxon>Bacteria</taxon>
        <taxon>Pseudomonadati</taxon>
        <taxon>Pseudomonadota</taxon>
        <taxon>Alphaproteobacteria</taxon>
        <taxon>Sphingomonadales</taxon>
        <taxon>Sphingomonadaceae</taxon>
        <taxon>Sphingomonas</taxon>
        <taxon>environmental samples</taxon>
    </lineage>
</organism>
<protein>
    <submittedName>
        <fullName evidence="1">Uncharacterized protein</fullName>
    </submittedName>
</protein>
<dbReference type="SUPFAM" id="SSF55781">
    <property type="entry name" value="GAF domain-like"/>
    <property type="match status" value="1"/>
</dbReference>
<dbReference type="Gene3D" id="3.30.450.20">
    <property type="entry name" value="PAS domain"/>
    <property type="match status" value="1"/>
</dbReference>
<dbReference type="AlphaFoldDB" id="A0A6J4SUI2"/>
<dbReference type="SUPFAM" id="SSF55785">
    <property type="entry name" value="PYP-like sensor domain (PAS domain)"/>
    <property type="match status" value="1"/>
</dbReference>
<dbReference type="InterPro" id="IPR035965">
    <property type="entry name" value="PAS-like_dom_sf"/>
</dbReference>
<name>A0A6J4SUI2_9SPHN</name>